<dbReference type="Gene3D" id="3.30.200.20">
    <property type="entry name" value="Phosphorylase Kinase, domain 1"/>
    <property type="match status" value="1"/>
</dbReference>
<reference evidence="2" key="1">
    <citation type="submission" date="2023-07" db="EMBL/GenBank/DDBJ databases">
        <title>A chromosome-level genome assembly of Lolium multiflorum.</title>
        <authorList>
            <person name="Chen Y."/>
            <person name="Copetti D."/>
            <person name="Kolliker R."/>
            <person name="Studer B."/>
        </authorList>
    </citation>
    <scope>NUCLEOTIDE SEQUENCE</scope>
    <source>
        <strain evidence="2">02402/16</strain>
        <tissue evidence="2">Leaf</tissue>
    </source>
</reference>
<dbReference type="Proteomes" id="UP001231189">
    <property type="component" value="Unassembled WGS sequence"/>
</dbReference>
<dbReference type="PANTHER" id="PTHR45707">
    <property type="entry name" value="C2 CALCIUM/LIPID-BINDING PLANT PHOSPHORIBOSYLTRANSFERASE FAMILY PROTEIN"/>
    <property type="match status" value="1"/>
</dbReference>
<feature type="domain" description="Protein kinase" evidence="1">
    <location>
        <begin position="37"/>
        <end position="215"/>
    </location>
</feature>
<sequence>MDREPNMKRVMSHMLFDASAQPPDLFLSLLKYITNDFSDDQQTGRGRVSTVYKKLLGNGTVATKELNETLGILANKFNEEVGCLMKTKHKNNLQFLEYCCETQGIIVDHEGKFDKYTTGVSRILDRRNCYEIIEGICEGLDCLHVKRCILHLDLKPANILLDDTMAPKIADFGIPRWFMQRIYGTRIFWMKNNIQVRHIQFGCYNHRDTNRRLVV</sequence>
<dbReference type="InterPro" id="IPR011009">
    <property type="entry name" value="Kinase-like_dom_sf"/>
</dbReference>
<dbReference type="Gene3D" id="1.10.510.10">
    <property type="entry name" value="Transferase(Phosphotransferase) domain 1"/>
    <property type="match status" value="1"/>
</dbReference>
<dbReference type="PANTHER" id="PTHR45707:SF70">
    <property type="entry name" value="PROTEIN KINASE DOMAIN-CONTAINING PROTEIN"/>
    <property type="match status" value="1"/>
</dbReference>
<evidence type="ECO:0000259" key="1">
    <source>
        <dbReference type="PROSITE" id="PS50011"/>
    </source>
</evidence>
<organism evidence="2 3">
    <name type="scientific">Lolium multiflorum</name>
    <name type="common">Italian ryegrass</name>
    <name type="synonym">Lolium perenne subsp. multiflorum</name>
    <dbReference type="NCBI Taxonomy" id="4521"/>
    <lineage>
        <taxon>Eukaryota</taxon>
        <taxon>Viridiplantae</taxon>
        <taxon>Streptophyta</taxon>
        <taxon>Embryophyta</taxon>
        <taxon>Tracheophyta</taxon>
        <taxon>Spermatophyta</taxon>
        <taxon>Magnoliopsida</taxon>
        <taxon>Liliopsida</taxon>
        <taxon>Poales</taxon>
        <taxon>Poaceae</taxon>
        <taxon>BOP clade</taxon>
        <taxon>Pooideae</taxon>
        <taxon>Poodae</taxon>
        <taxon>Poeae</taxon>
        <taxon>Poeae Chloroplast Group 2 (Poeae type)</taxon>
        <taxon>Loliodinae</taxon>
        <taxon>Loliinae</taxon>
        <taxon>Lolium</taxon>
    </lineage>
</organism>
<dbReference type="InterPro" id="IPR000719">
    <property type="entry name" value="Prot_kinase_dom"/>
</dbReference>
<gene>
    <name evidence="2" type="ORF">QYE76_020755</name>
</gene>
<proteinExistence type="predicted"/>
<accession>A0AAD8R9H7</accession>
<dbReference type="Pfam" id="PF00069">
    <property type="entry name" value="Pkinase"/>
    <property type="match status" value="1"/>
</dbReference>
<dbReference type="AlphaFoldDB" id="A0AAD8R9H7"/>
<dbReference type="InterPro" id="IPR008271">
    <property type="entry name" value="Ser/Thr_kinase_AS"/>
</dbReference>
<dbReference type="SUPFAM" id="SSF56112">
    <property type="entry name" value="Protein kinase-like (PK-like)"/>
    <property type="match status" value="1"/>
</dbReference>
<name>A0AAD8R9H7_LOLMU</name>
<protein>
    <recommendedName>
        <fullName evidence="1">Protein kinase domain-containing protein</fullName>
    </recommendedName>
</protein>
<dbReference type="PROSITE" id="PS00108">
    <property type="entry name" value="PROTEIN_KINASE_ST"/>
    <property type="match status" value="1"/>
</dbReference>
<dbReference type="GO" id="GO:0005524">
    <property type="term" value="F:ATP binding"/>
    <property type="evidence" value="ECO:0007669"/>
    <property type="project" value="InterPro"/>
</dbReference>
<dbReference type="PROSITE" id="PS50011">
    <property type="entry name" value="PROTEIN_KINASE_DOM"/>
    <property type="match status" value="1"/>
</dbReference>
<evidence type="ECO:0000313" key="3">
    <source>
        <dbReference type="Proteomes" id="UP001231189"/>
    </source>
</evidence>
<dbReference type="SMART" id="SM00220">
    <property type="entry name" value="S_TKc"/>
    <property type="match status" value="1"/>
</dbReference>
<dbReference type="GO" id="GO:0004672">
    <property type="term" value="F:protein kinase activity"/>
    <property type="evidence" value="ECO:0007669"/>
    <property type="project" value="InterPro"/>
</dbReference>
<keyword evidence="3" id="KW-1185">Reference proteome</keyword>
<dbReference type="EMBL" id="JAUUTY010000006">
    <property type="protein sequence ID" value="KAK1615238.1"/>
    <property type="molecule type" value="Genomic_DNA"/>
</dbReference>
<comment type="caution">
    <text evidence="2">The sequence shown here is derived from an EMBL/GenBank/DDBJ whole genome shotgun (WGS) entry which is preliminary data.</text>
</comment>
<evidence type="ECO:0000313" key="2">
    <source>
        <dbReference type="EMBL" id="KAK1615238.1"/>
    </source>
</evidence>